<gene>
    <name evidence="7" type="ORF">PAC_19727</name>
</gene>
<feature type="transmembrane region" description="Helical" evidence="6">
    <location>
        <begin position="406"/>
        <end position="429"/>
    </location>
</feature>
<evidence type="ECO:0000256" key="1">
    <source>
        <dbReference type="ARBA" id="ARBA00004141"/>
    </source>
</evidence>
<keyword evidence="4 6" id="KW-0472">Membrane</keyword>
<evidence type="ECO:0000313" key="8">
    <source>
        <dbReference type="Proteomes" id="UP000184330"/>
    </source>
</evidence>
<feature type="compositionally biased region" description="Polar residues" evidence="5">
    <location>
        <begin position="16"/>
        <end position="25"/>
    </location>
</feature>
<evidence type="ECO:0000256" key="6">
    <source>
        <dbReference type="SAM" id="Phobius"/>
    </source>
</evidence>
<name>A0A1L7XXS8_9HELO</name>
<evidence type="ECO:0000256" key="4">
    <source>
        <dbReference type="ARBA" id="ARBA00023136"/>
    </source>
</evidence>
<evidence type="ECO:0008006" key="9">
    <source>
        <dbReference type="Google" id="ProtNLM"/>
    </source>
</evidence>
<evidence type="ECO:0000256" key="3">
    <source>
        <dbReference type="ARBA" id="ARBA00022989"/>
    </source>
</evidence>
<feature type="transmembrane region" description="Helical" evidence="6">
    <location>
        <begin position="441"/>
        <end position="465"/>
    </location>
</feature>
<dbReference type="Gene3D" id="1.20.58.340">
    <property type="entry name" value="Magnesium transport protein CorA, transmembrane region"/>
    <property type="match status" value="1"/>
</dbReference>
<feature type="compositionally biased region" description="Low complexity" evidence="5">
    <location>
        <begin position="1"/>
        <end position="15"/>
    </location>
</feature>
<dbReference type="Proteomes" id="UP000184330">
    <property type="component" value="Unassembled WGS sequence"/>
</dbReference>
<dbReference type="Pfam" id="PF01544">
    <property type="entry name" value="CorA"/>
    <property type="match status" value="1"/>
</dbReference>
<comment type="subcellular location">
    <subcellularLocation>
        <location evidence="1">Membrane</location>
        <topology evidence="1">Multi-pass membrane protein</topology>
    </subcellularLocation>
</comment>
<accession>A0A1L7XXS8</accession>
<proteinExistence type="predicted"/>
<evidence type="ECO:0000256" key="5">
    <source>
        <dbReference type="SAM" id="MobiDB-lite"/>
    </source>
</evidence>
<sequence>MASTTPQLPTSPTSSGEDNFTTQSNGHHPGHHPGHPRHAETFDGFENRVDTGFKSLKRFAHRSRKSTHTSLQDWAVREGPYQRYVRELVAAGWSNLQDLQDYLGGSAGQHNETVSVLDIRTDKKHHYPDIKTNFELKNFMDTNQRPADTVRLYMAEYDRLPSAELIETFGSGLQLDPRFFQWAIHSKGHVFTPSQRHRAPYVTLGCGILDAVTPSTTDVEKFKVLVYIRRDEKSAETGWTGLFLFSSRTKINMSIQLLLDPPPFPASIPPVRPEFKSFRQLYIESFEFVDPSCAVKSPFYVVSNLLRLDCFCWNQVVTAIREQDVKVGGISDTTIGHAEEITKTLSIVERGGSLSWHGTNEQVAKEKQDALIEDLKHLVDQTKLMWEIRDKMNSIRKQNSDARWTALTNAFTYLFAPVTIISGVYGMNVSEISGSSSNPNIWQFFVAVAIFNVCVVLALSISTWIRILNKHGRKAHFWEVLGYSMGKVGSK</sequence>
<reference evidence="7 8" key="1">
    <citation type="submission" date="2016-03" db="EMBL/GenBank/DDBJ databases">
        <authorList>
            <person name="Ploux O."/>
        </authorList>
    </citation>
    <scope>NUCLEOTIDE SEQUENCE [LARGE SCALE GENOMIC DNA]</scope>
    <source>
        <strain evidence="7 8">UAMH 11012</strain>
    </source>
</reference>
<dbReference type="InterPro" id="IPR045863">
    <property type="entry name" value="CorA_TM1_TM2"/>
</dbReference>
<dbReference type="GO" id="GO:0046873">
    <property type="term" value="F:metal ion transmembrane transporter activity"/>
    <property type="evidence" value="ECO:0007669"/>
    <property type="project" value="InterPro"/>
</dbReference>
<dbReference type="SUPFAM" id="SSF144083">
    <property type="entry name" value="Magnesium transport protein CorA, transmembrane region"/>
    <property type="match status" value="1"/>
</dbReference>
<keyword evidence="3 6" id="KW-1133">Transmembrane helix</keyword>
<dbReference type="OrthoDB" id="5286874at2759"/>
<evidence type="ECO:0000313" key="7">
    <source>
        <dbReference type="EMBL" id="CZR69827.1"/>
    </source>
</evidence>
<keyword evidence="8" id="KW-1185">Reference proteome</keyword>
<dbReference type="AlphaFoldDB" id="A0A1L7XXS8"/>
<dbReference type="InterPro" id="IPR002523">
    <property type="entry name" value="MgTranspt_CorA/ZnTranspt_ZntB"/>
</dbReference>
<protein>
    <recommendedName>
        <fullName evidence="9">Mg2 transporter protein, CorA-like</fullName>
    </recommendedName>
</protein>
<feature type="region of interest" description="Disordered" evidence="5">
    <location>
        <begin position="1"/>
        <end position="42"/>
    </location>
</feature>
<organism evidence="7 8">
    <name type="scientific">Phialocephala subalpina</name>
    <dbReference type="NCBI Taxonomy" id="576137"/>
    <lineage>
        <taxon>Eukaryota</taxon>
        <taxon>Fungi</taxon>
        <taxon>Dikarya</taxon>
        <taxon>Ascomycota</taxon>
        <taxon>Pezizomycotina</taxon>
        <taxon>Leotiomycetes</taxon>
        <taxon>Helotiales</taxon>
        <taxon>Mollisiaceae</taxon>
        <taxon>Phialocephala</taxon>
        <taxon>Phialocephala fortinii species complex</taxon>
    </lineage>
</organism>
<evidence type="ECO:0000256" key="2">
    <source>
        <dbReference type="ARBA" id="ARBA00022692"/>
    </source>
</evidence>
<dbReference type="GO" id="GO:0016020">
    <property type="term" value="C:membrane"/>
    <property type="evidence" value="ECO:0007669"/>
    <property type="project" value="UniProtKB-SubCell"/>
</dbReference>
<dbReference type="EMBL" id="FJOG01000081">
    <property type="protein sequence ID" value="CZR69827.1"/>
    <property type="molecule type" value="Genomic_DNA"/>
</dbReference>
<keyword evidence="2 6" id="KW-0812">Transmembrane</keyword>